<reference evidence="2" key="2">
    <citation type="submission" date="2020-11" db="EMBL/GenBank/DDBJ databases">
        <authorList>
            <person name="McCartney M.A."/>
            <person name="Auch B."/>
            <person name="Kono T."/>
            <person name="Mallez S."/>
            <person name="Becker A."/>
            <person name="Gohl D.M."/>
            <person name="Silverstein K.A.T."/>
            <person name="Koren S."/>
            <person name="Bechman K.B."/>
            <person name="Herman A."/>
            <person name="Abrahante J.E."/>
            <person name="Garbe J."/>
        </authorList>
    </citation>
    <scope>NUCLEOTIDE SEQUENCE</scope>
    <source>
        <strain evidence="2">Duluth1</strain>
        <tissue evidence="2">Whole animal</tissue>
    </source>
</reference>
<gene>
    <name evidence="2" type="ORF">DPMN_032755</name>
</gene>
<accession>A0A9D4M4S9</accession>
<feature type="region of interest" description="Disordered" evidence="1">
    <location>
        <begin position="1"/>
        <end position="23"/>
    </location>
</feature>
<evidence type="ECO:0000313" key="2">
    <source>
        <dbReference type="EMBL" id="KAH3869586.1"/>
    </source>
</evidence>
<name>A0A9D4M4S9_DREPO</name>
<organism evidence="2 3">
    <name type="scientific">Dreissena polymorpha</name>
    <name type="common">Zebra mussel</name>
    <name type="synonym">Mytilus polymorpha</name>
    <dbReference type="NCBI Taxonomy" id="45954"/>
    <lineage>
        <taxon>Eukaryota</taxon>
        <taxon>Metazoa</taxon>
        <taxon>Spiralia</taxon>
        <taxon>Lophotrochozoa</taxon>
        <taxon>Mollusca</taxon>
        <taxon>Bivalvia</taxon>
        <taxon>Autobranchia</taxon>
        <taxon>Heteroconchia</taxon>
        <taxon>Euheterodonta</taxon>
        <taxon>Imparidentia</taxon>
        <taxon>Neoheterodontei</taxon>
        <taxon>Myida</taxon>
        <taxon>Dreissenoidea</taxon>
        <taxon>Dreissenidae</taxon>
        <taxon>Dreissena</taxon>
    </lineage>
</organism>
<feature type="compositionally biased region" description="Basic and acidic residues" evidence="1">
    <location>
        <begin position="1"/>
        <end position="15"/>
    </location>
</feature>
<comment type="caution">
    <text evidence="2">The sequence shown here is derived from an EMBL/GenBank/DDBJ whole genome shotgun (WGS) entry which is preliminary data.</text>
</comment>
<protein>
    <submittedName>
        <fullName evidence="2">Uncharacterized protein</fullName>
    </submittedName>
</protein>
<proteinExistence type="predicted"/>
<dbReference type="EMBL" id="JAIWYP010000002">
    <property type="protein sequence ID" value="KAH3869586.1"/>
    <property type="molecule type" value="Genomic_DNA"/>
</dbReference>
<evidence type="ECO:0000256" key="1">
    <source>
        <dbReference type="SAM" id="MobiDB-lite"/>
    </source>
</evidence>
<dbReference type="Proteomes" id="UP000828390">
    <property type="component" value="Unassembled WGS sequence"/>
</dbReference>
<evidence type="ECO:0000313" key="3">
    <source>
        <dbReference type="Proteomes" id="UP000828390"/>
    </source>
</evidence>
<keyword evidence="3" id="KW-1185">Reference proteome</keyword>
<sequence>MRHVVETADGRERTGGFEPETAYNGTHEENFYRTPASLFVNTDTVNPSAADSINGQCRKCLQKHHIVYR</sequence>
<dbReference type="AlphaFoldDB" id="A0A9D4M4S9"/>
<reference evidence="2" key="1">
    <citation type="journal article" date="2019" name="bioRxiv">
        <title>The Genome of the Zebra Mussel, Dreissena polymorpha: A Resource for Invasive Species Research.</title>
        <authorList>
            <person name="McCartney M.A."/>
            <person name="Auch B."/>
            <person name="Kono T."/>
            <person name="Mallez S."/>
            <person name="Zhang Y."/>
            <person name="Obille A."/>
            <person name="Becker A."/>
            <person name="Abrahante J.E."/>
            <person name="Garbe J."/>
            <person name="Badalamenti J.P."/>
            <person name="Herman A."/>
            <person name="Mangelson H."/>
            <person name="Liachko I."/>
            <person name="Sullivan S."/>
            <person name="Sone E.D."/>
            <person name="Koren S."/>
            <person name="Silverstein K.A.T."/>
            <person name="Beckman K.B."/>
            <person name="Gohl D.M."/>
        </authorList>
    </citation>
    <scope>NUCLEOTIDE SEQUENCE</scope>
    <source>
        <strain evidence="2">Duluth1</strain>
        <tissue evidence="2">Whole animal</tissue>
    </source>
</reference>